<gene>
    <name evidence="1" type="ORF">IMO23_13800</name>
</gene>
<reference evidence="1 2" key="1">
    <citation type="submission" date="2020-09" db="EMBL/GenBank/DDBJ databases">
        <title>Resistance determinants and their genetic context in bacteria from a longitudinal study of pigs reared under conventional and antibiotic-free husbandry practices.</title>
        <authorList>
            <person name="Poulin-Laprade D."/>
            <person name="Brouard J.-S."/>
            <person name="Gagnon N."/>
            <person name="Turcotte A."/>
            <person name="Langlois A."/>
            <person name="Matte J.J."/>
            <person name="Carrillo C.D."/>
            <person name="Zaheer R."/>
            <person name="McAllister T."/>
            <person name="Topp E."/>
            <person name="Talbot G."/>
        </authorList>
    </citation>
    <scope>NUCLEOTIDE SEQUENCE [LARGE SCALE GENOMIC DNA]</scope>
    <source>
        <strain evidence="1 2">Res13-Abat-PEA21-P4-01-A</strain>
    </source>
</reference>
<dbReference type="Proteomes" id="UP000594659">
    <property type="component" value="Chromosome"/>
</dbReference>
<dbReference type="EMBL" id="CP062919">
    <property type="protein sequence ID" value="QPF12656.1"/>
    <property type="molecule type" value="Genomic_DNA"/>
</dbReference>
<evidence type="ECO:0000313" key="1">
    <source>
        <dbReference type="EMBL" id="QPF12656.1"/>
    </source>
</evidence>
<dbReference type="Gene3D" id="2.160.10.10">
    <property type="entry name" value="Hexapeptide repeat proteins"/>
    <property type="match status" value="1"/>
</dbReference>
<dbReference type="InterPro" id="IPR011004">
    <property type="entry name" value="Trimer_LpxA-like_sf"/>
</dbReference>
<proteinExistence type="predicted"/>
<dbReference type="AlphaFoldDB" id="A0A7S8ZUB9"/>
<organism evidence="1 2">
    <name type="scientific">Acinetobacter baumannii</name>
    <dbReference type="NCBI Taxonomy" id="470"/>
    <lineage>
        <taxon>Bacteria</taxon>
        <taxon>Pseudomonadati</taxon>
        <taxon>Pseudomonadota</taxon>
        <taxon>Gammaproteobacteria</taxon>
        <taxon>Moraxellales</taxon>
        <taxon>Moraxellaceae</taxon>
        <taxon>Acinetobacter</taxon>
        <taxon>Acinetobacter calcoaceticus/baumannii complex</taxon>
    </lineage>
</organism>
<protein>
    <submittedName>
        <fullName evidence="1">Uncharacterized protein</fullName>
    </submittedName>
</protein>
<evidence type="ECO:0000313" key="2">
    <source>
        <dbReference type="Proteomes" id="UP000594659"/>
    </source>
</evidence>
<sequence length="50" mass="5401">MALNTRSIILYNANVSNHAVLGPLTLVMKGENIPAKSAWTGSPAMPWVHK</sequence>
<name>A0A7S8ZUB9_ACIBA</name>
<accession>A0A7S8ZUB9</accession>
<dbReference type="SUPFAM" id="SSF51161">
    <property type="entry name" value="Trimeric LpxA-like enzymes"/>
    <property type="match status" value="1"/>
</dbReference>